<comment type="subcellular location">
    <subcellularLocation>
        <location evidence="1">Cell membrane</location>
        <topology evidence="1">Multi-pass membrane protein</topology>
    </subcellularLocation>
</comment>
<organism evidence="7 8">
    <name type="scientific">Actinokineospora bangkokensis</name>
    <dbReference type="NCBI Taxonomy" id="1193682"/>
    <lineage>
        <taxon>Bacteria</taxon>
        <taxon>Bacillati</taxon>
        <taxon>Actinomycetota</taxon>
        <taxon>Actinomycetes</taxon>
        <taxon>Pseudonocardiales</taxon>
        <taxon>Pseudonocardiaceae</taxon>
        <taxon>Actinokineospora</taxon>
    </lineage>
</organism>
<comment type="caution">
    <text evidence="7">The sequence shown here is derived from an EMBL/GenBank/DDBJ whole genome shotgun (WGS) entry which is preliminary data.</text>
</comment>
<evidence type="ECO:0000313" key="8">
    <source>
        <dbReference type="Proteomes" id="UP000186040"/>
    </source>
</evidence>
<feature type="transmembrane region" description="Helical" evidence="5">
    <location>
        <begin position="44"/>
        <end position="67"/>
    </location>
</feature>
<gene>
    <name evidence="7" type="ORF">BJP25_30110</name>
</gene>
<dbReference type="AlphaFoldDB" id="A0A1Q9LGL8"/>
<dbReference type="InterPro" id="IPR011701">
    <property type="entry name" value="MFS"/>
</dbReference>
<feature type="transmembrane region" description="Helical" evidence="5">
    <location>
        <begin position="103"/>
        <end position="124"/>
    </location>
</feature>
<evidence type="ECO:0000259" key="6">
    <source>
        <dbReference type="PROSITE" id="PS50850"/>
    </source>
</evidence>
<feature type="transmembrane region" description="Helical" evidence="5">
    <location>
        <begin position="270"/>
        <end position="289"/>
    </location>
</feature>
<dbReference type="SUPFAM" id="SSF103473">
    <property type="entry name" value="MFS general substrate transporter"/>
    <property type="match status" value="1"/>
</dbReference>
<dbReference type="STRING" id="1193682.BJP25_30110"/>
<sequence length="388" mass="38712">MWPVSRWSVVLAFAALGVASQVCWLAYAAITTATAAHFGVTETAVGWLANLFPLLFVLLSVPAGTLLDTRLRPALALAAVLLGAGALLRAGVDAYWAALVGQVLAALAQPLTANAITRVAAAYLEPRHRPLGISVGAGATYVGMIVAIGVGTAIPDDVRAVVLVGAGFTVLTCVVALFALRVAAPFAIEVEHPPALRAVWREPGVPLLSVVVFAGMGVFVSLATWLEPLLKPAGVSADTSGVLMLVMLVAGIAGCVVVPPLAVRRGAEPAALVVTGVVTAVACVVLAAVPGVGTGIAAALPIGFLLLAALPVALSHVERTRGASAGTTTALLWLAGNAGGVVVSLVVGYLLGAPWAAFALFAALAAVAAGLAARVPGAVGRRSGVTAG</sequence>
<dbReference type="PANTHER" id="PTHR10924:SF6">
    <property type="entry name" value="SOLUTE CARRIER FAMILY 49 MEMBER A3"/>
    <property type="match status" value="1"/>
</dbReference>
<dbReference type="Pfam" id="PF07690">
    <property type="entry name" value="MFS_1"/>
    <property type="match status" value="1"/>
</dbReference>
<dbReference type="InterPro" id="IPR036259">
    <property type="entry name" value="MFS_trans_sf"/>
</dbReference>
<feature type="transmembrane region" description="Helical" evidence="5">
    <location>
        <begin position="160"/>
        <end position="184"/>
    </location>
</feature>
<feature type="transmembrane region" description="Helical" evidence="5">
    <location>
        <begin position="131"/>
        <end position="154"/>
    </location>
</feature>
<dbReference type="Gene3D" id="1.20.1250.20">
    <property type="entry name" value="MFS general substrate transporter like domains"/>
    <property type="match status" value="2"/>
</dbReference>
<dbReference type="Proteomes" id="UP000186040">
    <property type="component" value="Unassembled WGS sequence"/>
</dbReference>
<proteinExistence type="predicted"/>
<keyword evidence="4 5" id="KW-0472">Membrane</keyword>
<accession>A0A1Q9LGL8</accession>
<feature type="transmembrane region" description="Helical" evidence="5">
    <location>
        <begin position="205"/>
        <end position="226"/>
    </location>
</feature>
<dbReference type="PANTHER" id="PTHR10924">
    <property type="entry name" value="MAJOR FACILITATOR SUPERFAMILY PROTEIN-RELATED"/>
    <property type="match status" value="1"/>
</dbReference>
<name>A0A1Q9LGL8_9PSEU</name>
<dbReference type="PROSITE" id="PS50850">
    <property type="entry name" value="MFS"/>
    <property type="match status" value="1"/>
</dbReference>
<keyword evidence="8" id="KW-1185">Reference proteome</keyword>
<dbReference type="InterPro" id="IPR049680">
    <property type="entry name" value="FLVCR1-2_SLC49-like"/>
</dbReference>
<dbReference type="EMBL" id="MKQR01000026">
    <property type="protein sequence ID" value="OLR91188.1"/>
    <property type="molecule type" value="Genomic_DNA"/>
</dbReference>
<evidence type="ECO:0000256" key="5">
    <source>
        <dbReference type="SAM" id="Phobius"/>
    </source>
</evidence>
<feature type="transmembrane region" description="Helical" evidence="5">
    <location>
        <begin position="241"/>
        <end position="263"/>
    </location>
</feature>
<reference evidence="7 8" key="1">
    <citation type="submission" date="2016-10" db="EMBL/GenBank/DDBJ databases">
        <title>The Draft Genome Sequence of Actinokineospora bangkokensis 44EHWT reveals the biosynthetic pathway of antifungal compounds Thailandins with unusual extender unit butylmalonyl-CoA.</title>
        <authorList>
            <person name="Greule A."/>
            <person name="Intra B."/>
            <person name="Flemming S."/>
            <person name="Rommel M.G."/>
            <person name="Panbangred W."/>
            <person name="Bechthold A."/>
        </authorList>
    </citation>
    <scope>NUCLEOTIDE SEQUENCE [LARGE SCALE GENOMIC DNA]</scope>
    <source>
        <strain evidence="7 8">44EHW</strain>
    </source>
</reference>
<keyword evidence="2 5" id="KW-0812">Transmembrane</keyword>
<dbReference type="InterPro" id="IPR020846">
    <property type="entry name" value="MFS_dom"/>
</dbReference>
<feature type="domain" description="Major facilitator superfamily (MFS) profile" evidence="6">
    <location>
        <begin position="1"/>
        <end position="380"/>
    </location>
</feature>
<feature type="transmembrane region" description="Helical" evidence="5">
    <location>
        <begin position="329"/>
        <end position="349"/>
    </location>
</feature>
<evidence type="ECO:0000256" key="3">
    <source>
        <dbReference type="ARBA" id="ARBA00022989"/>
    </source>
</evidence>
<keyword evidence="3 5" id="KW-1133">Transmembrane helix</keyword>
<dbReference type="GO" id="GO:0022857">
    <property type="term" value="F:transmembrane transporter activity"/>
    <property type="evidence" value="ECO:0007669"/>
    <property type="project" value="InterPro"/>
</dbReference>
<feature type="transmembrane region" description="Helical" evidence="5">
    <location>
        <begin position="355"/>
        <end position="373"/>
    </location>
</feature>
<evidence type="ECO:0000256" key="1">
    <source>
        <dbReference type="ARBA" id="ARBA00004651"/>
    </source>
</evidence>
<evidence type="ECO:0000256" key="4">
    <source>
        <dbReference type="ARBA" id="ARBA00023136"/>
    </source>
</evidence>
<evidence type="ECO:0000256" key="2">
    <source>
        <dbReference type="ARBA" id="ARBA00022692"/>
    </source>
</evidence>
<dbReference type="GO" id="GO:0005886">
    <property type="term" value="C:plasma membrane"/>
    <property type="evidence" value="ECO:0007669"/>
    <property type="project" value="UniProtKB-SubCell"/>
</dbReference>
<evidence type="ECO:0000313" key="7">
    <source>
        <dbReference type="EMBL" id="OLR91188.1"/>
    </source>
</evidence>
<feature type="transmembrane region" description="Helical" evidence="5">
    <location>
        <begin position="74"/>
        <end position="97"/>
    </location>
</feature>
<feature type="transmembrane region" description="Helical" evidence="5">
    <location>
        <begin position="295"/>
        <end position="317"/>
    </location>
</feature>
<protein>
    <recommendedName>
        <fullName evidence="6">Major facilitator superfamily (MFS) profile domain-containing protein</fullName>
    </recommendedName>
</protein>